<evidence type="ECO:0000256" key="1">
    <source>
        <dbReference type="SAM" id="SignalP"/>
    </source>
</evidence>
<reference evidence="3" key="2">
    <citation type="journal article" date="2021" name="PeerJ">
        <title>Extensive microbial diversity within the chicken gut microbiome revealed by metagenomics and culture.</title>
        <authorList>
            <person name="Gilroy R."/>
            <person name="Ravi A."/>
            <person name="Getino M."/>
            <person name="Pursley I."/>
            <person name="Horton D.L."/>
            <person name="Alikhan N.F."/>
            <person name="Baker D."/>
            <person name="Gharbi K."/>
            <person name="Hall N."/>
            <person name="Watson M."/>
            <person name="Adriaenssens E.M."/>
            <person name="Foster-Nyarko E."/>
            <person name="Jarju S."/>
            <person name="Secka A."/>
            <person name="Antonio M."/>
            <person name="Oren A."/>
            <person name="Chaudhuri R.R."/>
            <person name="La Ragione R."/>
            <person name="Hildebrand F."/>
            <person name="Pallen M.J."/>
        </authorList>
    </citation>
    <scope>NUCLEOTIDE SEQUENCE</scope>
    <source>
        <strain evidence="3">1063</strain>
    </source>
</reference>
<feature type="domain" description="DUF4097" evidence="2">
    <location>
        <begin position="43"/>
        <end position="216"/>
    </location>
</feature>
<feature type="signal peptide" evidence="1">
    <location>
        <begin position="1"/>
        <end position="30"/>
    </location>
</feature>
<dbReference type="AlphaFoldDB" id="A0A9D1HQL6"/>
<reference evidence="3" key="1">
    <citation type="submission" date="2020-10" db="EMBL/GenBank/DDBJ databases">
        <authorList>
            <person name="Gilroy R."/>
        </authorList>
    </citation>
    <scope>NUCLEOTIDE SEQUENCE</scope>
    <source>
        <strain evidence="3">1063</strain>
    </source>
</reference>
<accession>A0A9D1HQL6</accession>
<protein>
    <submittedName>
        <fullName evidence="3">DUF4097 family beta strand repeat protein</fullName>
    </submittedName>
</protein>
<feature type="chain" id="PRO_5039490640" evidence="1">
    <location>
        <begin position="31"/>
        <end position="222"/>
    </location>
</feature>
<dbReference type="Proteomes" id="UP000824088">
    <property type="component" value="Unassembled WGS sequence"/>
</dbReference>
<proteinExistence type="predicted"/>
<keyword evidence="1" id="KW-0732">Signal</keyword>
<dbReference type="PROSITE" id="PS51257">
    <property type="entry name" value="PROKAR_LIPOPROTEIN"/>
    <property type="match status" value="1"/>
</dbReference>
<evidence type="ECO:0000313" key="3">
    <source>
        <dbReference type="EMBL" id="HIU20726.1"/>
    </source>
</evidence>
<evidence type="ECO:0000259" key="2">
    <source>
        <dbReference type="Pfam" id="PF13349"/>
    </source>
</evidence>
<dbReference type="EMBL" id="DVMN01000009">
    <property type="protein sequence ID" value="HIU20726.1"/>
    <property type="molecule type" value="Genomic_DNA"/>
</dbReference>
<dbReference type="InterPro" id="IPR025164">
    <property type="entry name" value="Toastrack_DUF4097"/>
</dbReference>
<comment type="caution">
    <text evidence="3">The sequence shown here is derived from an EMBL/GenBank/DDBJ whole genome shotgun (WGS) entry which is preliminary data.</text>
</comment>
<organism evidence="3 4">
    <name type="scientific">Candidatus Limadaptatus stercorigallinarum</name>
    <dbReference type="NCBI Taxonomy" id="2840845"/>
    <lineage>
        <taxon>Bacteria</taxon>
        <taxon>Bacillati</taxon>
        <taxon>Bacillota</taxon>
        <taxon>Clostridia</taxon>
        <taxon>Eubacteriales</taxon>
        <taxon>Candidatus Limadaptatus</taxon>
    </lineage>
</organism>
<gene>
    <name evidence="3" type="ORF">IAD51_00575</name>
</gene>
<name>A0A9D1HQL6_9FIRM</name>
<evidence type="ECO:0000313" key="4">
    <source>
        <dbReference type="Proteomes" id="UP000824088"/>
    </source>
</evidence>
<sequence>MKKTMRVFAFLLVVAAALVMVGCDSNEGFASGEYSADGAKVGSITVDVYDRAVEVLPSDDDSVHISYFENDKEYYDILLSEDGEFGITLQTDKDWTDYIGTKPSEEYRKITIEIPDGILQNLTIKNTNETIKLSFVSIEGGISLDNNGGDTLFENVGVGESLQAVAKNGNISGTLNGSISDFSVRCEIKKGDCNLTDKTDGEKSLYFNCNNGDIDIGFAGAA</sequence>
<dbReference type="Pfam" id="PF13349">
    <property type="entry name" value="DUF4097"/>
    <property type="match status" value="1"/>
</dbReference>